<dbReference type="Proteomes" id="UP000887580">
    <property type="component" value="Unplaced"/>
</dbReference>
<organism evidence="1 2">
    <name type="scientific">Panagrolaimus sp. PS1159</name>
    <dbReference type="NCBI Taxonomy" id="55785"/>
    <lineage>
        <taxon>Eukaryota</taxon>
        <taxon>Metazoa</taxon>
        <taxon>Ecdysozoa</taxon>
        <taxon>Nematoda</taxon>
        <taxon>Chromadorea</taxon>
        <taxon>Rhabditida</taxon>
        <taxon>Tylenchina</taxon>
        <taxon>Panagrolaimomorpha</taxon>
        <taxon>Panagrolaimoidea</taxon>
        <taxon>Panagrolaimidae</taxon>
        <taxon>Panagrolaimus</taxon>
    </lineage>
</organism>
<accession>A0AC35FF28</accession>
<sequence length="381" mass="43637">MNSQQIFYNFQMERFELFKSQNLETGKFDVAFDIGKKILYAHKLILCPISSTFEAMLSDCWTTPDKQVKIENYSYDNFKQFLTFLYSGQFELSNDNIFAMVDIAEFYGVQAFKDVCEEFLVQTKYTADNVFLMVELAKKYSLKKLEEAVAKFISDNVAICFKSLQFQALPKSTVKGLIEVNQETPMQEEMFEGVFQWAEKQAKESLEASNDLDLNGAIKDAISEFLPLIKFKSMNSVFLIQYVVKKSFLFSGDELSDILWASNKLFAKVTDKNGKVMKGEIQCEDTKWVSNIIQSVKNQGCDHAEPGFFCRWDTVLSTPSKPSNVIETEKVEWYLLYDDHTGDIGITIANQEIIVGGDYLIAEMTAEDGFELSEDCKIEIY</sequence>
<name>A0AC35FF28_9BILA</name>
<reference evidence="2" key="1">
    <citation type="submission" date="2022-11" db="UniProtKB">
        <authorList>
            <consortium name="WormBaseParasite"/>
        </authorList>
    </citation>
    <scope>IDENTIFICATION</scope>
</reference>
<evidence type="ECO:0000313" key="2">
    <source>
        <dbReference type="WBParaSite" id="PS1159_v2.g16664.t1"/>
    </source>
</evidence>
<evidence type="ECO:0000313" key="1">
    <source>
        <dbReference type="Proteomes" id="UP000887580"/>
    </source>
</evidence>
<dbReference type="WBParaSite" id="PS1159_v2.g16664.t1">
    <property type="protein sequence ID" value="PS1159_v2.g16664.t1"/>
    <property type="gene ID" value="PS1159_v2.g16664"/>
</dbReference>
<protein>
    <submittedName>
        <fullName evidence="2">BTB domain-containing protein</fullName>
    </submittedName>
</protein>
<proteinExistence type="predicted"/>